<geneLocation type="plasmid" evidence="2 3">
    <name>pBbsI</name>
</geneLocation>
<name>A0ABY9TFX7_BREBE</name>
<sequence>MPRFGRVTNISVVILGVVAVAICIYSYLLLKGDGDRSGTFTVEEVPNYKLVHWADNREFLGDSFDLRLPMWETDFLEFLVILNANDPDFQKPQQGQVAEVQKIAIEQGIIGVDYPVPTDKPISAEKAYTLVEKALKTHEISIEIEQIAPWAKRKYVPNDVKELTWDEALNLLYNMVQYRMSFGEQQL</sequence>
<organism evidence="2 3">
    <name type="scientific">Brevibacillus brevis</name>
    <name type="common">Bacillus brevis</name>
    <dbReference type="NCBI Taxonomy" id="1393"/>
    <lineage>
        <taxon>Bacteria</taxon>
        <taxon>Bacillati</taxon>
        <taxon>Bacillota</taxon>
        <taxon>Bacilli</taxon>
        <taxon>Bacillales</taxon>
        <taxon>Paenibacillaceae</taxon>
        <taxon>Brevibacillus</taxon>
    </lineage>
</organism>
<accession>A0ABY9TFX7</accession>
<keyword evidence="1" id="KW-0812">Transmembrane</keyword>
<evidence type="ECO:0000256" key="1">
    <source>
        <dbReference type="SAM" id="Phobius"/>
    </source>
</evidence>
<evidence type="ECO:0000313" key="2">
    <source>
        <dbReference type="EMBL" id="WNC17893.1"/>
    </source>
</evidence>
<feature type="transmembrane region" description="Helical" evidence="1">
    <location>
        <begin position="12"/>
        <end position="30"/>
    </location>
</feature>
<evidence type="ECO:0008006" key="4">
    <source>
        <dbReference type="Google" id="ProtNLM"/>
    </source>
</evidence>
<keyword evidence="1" id="KW-1133">Transmembrane helix</keyword>
<dbReference type="EMBL" id="CP134052">
    <property type="protein sequence ID" value="WNC17893.1"/>
    <property type="molecule type" value="Genomic_DNA"/>
</dbReference>
<dbReference type="RefSeq" id="WP_310774696.1">
    <property type="nucleotide sequence ID" value="NZ_CP134052.1"/>
</dbReference>
<reference evidence="2 3" key="1">
    <citation type="submission" date="2023-09" db="EMBL/GenBank/DDBJ databases">
        <title>Complete Genome and Methylome dissection of Bacillus brevis NEB573 original source of BbsI restriction endonuclease.</title>
        <authorList>
            <person name="Fomenkov A."/>
            <person name="Roberts R.D."/>
        </authorList>
    </citation>
    <scope>NUCLEOTIDE SEQUENCE [LARGE SCALE GENOMIC DNA]</scope>
    <source>
        <strain evidence="2 3">NEB573</strain>
        <plasmid evidence="2 3">pBbsI</plasmid>
    </source>
</reference>
<proteinExistence type="predicted"/>
<keyword evidence="3" id="KW-1185">Reference proteome</keyword>
<dbReference type="Proteomes" id="UP001256827">
    <property type="component" value="Plasmid pBbsI"/>
</dbReference>
<keyword evidence="1" id="KW-0472">Membrane</keyword>
<keyword evidence="2" id="KW-0614">Plasmid</keyword>
<protein>
    <recommendedName>
        <fullName evidence="4">SLH domain-containing protein</fullName>
    </recommendedName>
</protein>
<gene>
    <name evidence="2" type="ORF">RGB73_30455</name>
</gene>
<evidence type="ECO:0000313" key="3">
    <source>
        <dbReference type="Proteomes" id="UP001256827"/>
    </source>
</evidence>